<keyword evidence="1" id="KW-0472">Membrane</keyword>
<evidence type="ECO:0000313" key="2">
    <source>
        <dbReference type="EMBL" id="SLN35350.1"/>
    </source>
</evidence>
<name>A0A1Y5SA89_9RHOB</name>
<keyword evidence="2" id="KW-0131">Cell cycle</keyword>
<accession>A0A1Y5SA89</accession>
<proteinExistence type="predicted"/>
<protein>
    <submittedName>
        <fullName evidence="2">Cell division protein FtsL</fullName>
    </submittedName>
</protein>
<dbReference type="EMBL" id="FWFS01000004">
    <property type="protein sequence ID" value="SLN35350.1"/>
    <property type="molecule type" value="Genomic_DNA"/>
</dbReference>
<reference evidence="2 3" key="1">
    <citation type="submission" date="2017-03" db="EMBL/GenBank/DDBJ databases">
        <authorList>
            <person name="Afonso C.L."/>
            <person name="Miller P.J."/>
            <person name="Scott M.A."/>
            <person name="Spackman E."/>
            <person name="Goraichik I."/>
            <person name="Dimitrov K.M."/>
            <person name="Suarez D.L."/>
            <person name="Swayne D.E."/>
        </authorList>
    </citation>
    <scope>NUCLEOTIDE SEQUENCE [LARGE SCALE GENOMIC DNA]</scope>
    <source>
        <strain evidence="2 3">CECT 8620</strain>
    </source>
</reference>
<evidence type="ECO:0000313" key="3">
    <source>
        <dbReference type="Proteomes" id="UP000193862"/>
    </source>
</evidence>
<gene>
    <name evidence="2" type="primary">ftsL</name>
    <name evidence="2" type="ORF">AQS8620_01223</name>
</gene>
<keyword evidence="3" id="KW-1185">Reference proteome</keyword>
<keyword evidence="2" id="KW-0132">Cell division</keyword>
<sequence>MRSILYVTSALMVMGLAFWAYHQNYSTQAAFKEVDKLQTRISLQREELSMLKAEWAYLNRPERLRELADLNFERLQLLPFLPEQFARIDEVDFPLPEEDVLAELSDPIDVVGDLRDAHR</sequence>
<keyword evidence="1" id="KW-1133">Transmembrane helix</keyword>
<dbReference type="AlphaFoldDB" id="A0A1Y5SA89"/>
<feature type="transmembrane region" description="Helical" evidence="1">
    <location>
        <begin position="5"/>
        <end position="22"/>
    </location>
</feature>
<evidence type="ECO:0000256" key="1">
    <source>
        <dbReference type="SAM" id="Phobius"/>
    </source>
</evidence>
<dbReference type="Proteomes" id="UP000193862">
    <property type="component" value="Unassembled WGS sequence"/>
</dbReference>
<organism evidence="2 3">
    <name type="scientific">Aquimixticola soesokkakensis</name>
    <dbReference type="NCBI Taxonomy" id="1519096"/>
    <lineage>
        <taxon>Bacteria</taxon>
        <taxon>Pseudomonadati</taxon>
        <taxon>Pseudomonadota</taxon>
        <taxon>Alphaproteobacteria</taxon>
        <taxon>Rhodobacterales</taxon>
        <taxon>Paracoccaceae</taxon>
        <taxon>Aquimixticola</taxon>
    </lineage>
</organism>
<keyword evidence="1" id="KW-0812">Transmembrane</keyword>
<dbReference type="GO" id="GO:0051301">
    <property type="term" value="P:cell division"/>
    <property type="evidence" value="ECO:0007669"/>
    <property type="project" value="UniProtKB-KW"/>
</dbReference>
<dbReference type="RefSeq" id="WP_085835962.1">
    <property type="nucleotide sequence ID" value="NZ_FWFS01000004.1"/>
</dbReference>
<dbReference type="OrthoDB" id="7165680at2"/>